<gene>
    <name evidence="1" type="ORF">CCMP2556_LOCUS51206</name>
</gene>
<name>A0ABP0SCW5_9DINO</name>
<proteinExistence type="predicted"/>
<organism evidence="1 2">
    <name type="scientific">Durusdinium trenchii</name>
    <dbReference type="NCBI Taxonomy" id="1381693"/>
    <lineage>
        <taxon>Eukaryota</taxon>
        <taxon>Sar</taxon>
        <taxon>Alveolata</taxon>
        <taxon>Dinophyceae</taxon>
        <taxon>Suessiales</taxon>
        <taxon>Symbiodiniaceae</taxon>
        <taxon>Durusdinium</taxon>
    </lineage>
</organism>
<reference evidence="1 2" key="1">
    <citation type="submission" date="2024-02" db="EMBL/GenBank/DDBJ databases">
        <authorList>
            <person name="Chen Y."/>
            <person name="Shah S."/>
            <person name="Dougan E. K."/>
            <person name="Thang M."/>
            <person name="Chan C."/>
        </authorList>
    </citation>
    <scope>NUCLEOTIDE SEQUENCE [LARGE SCALE GENOMIC DNA]</scope>
</reference>
<dbReference type="SUPFAM" id="SSF52540">
    <property type="entry name" value="P-loop containing nucleoside triphosphate hydrolases"/>
    <property type="match status" value="1"/>
</dbReference>
<dbReference type="Proteomes" id="UP001642484">
    <property type="component" value="Unassembled WGS sequence"/>
</dbReference>
<dbReference type="EMBL" id="CAXAMN010027328">
    <property type="protein sequence ID" value="CAK9110090.1"/>
    <property type="molecule type" value="Genomic_DNA"/>
</dbReference>
<evidence type="ECO:0000313" key="1">
    <source>
        <dbReference type="EMBL" id="CAK9110090.1"/>
    </source>
</evidence>
<keyword evidence="2" id="KW-1185">Reference proteome</keyword>
<evidence type="ECO:0000313" key="2">
    <source>
        <dbReference type="Proteomes" id="UP001642484"/>
    </source>
</evidence>
<accession>A0ABP0SCW5</accession>
<protein>
    <submittedName>
        <fullName evidence="1">Uncharacterized protein</fullName>
    </submittedName>
</protein>
<sequence>MEQKLFRPSRMIYPGSRFGPKTRYDLPQRHKAYGNASELEAIIFNGTSLQPEAWSGGATGSKNQASASRALGAASAQGQLTAPSEEGLVLADAGRSLLADRHLPELPLINDRNDLHGIALLGGKSSGKTSLICSLLAVHHGKYPHSNDYKEKLREMSAYGNSWDFPEREICYVSGEIRQMRVVLTDTPPCGMNPREEQPICANISPNSHLHYSAVPSWMRIILRSGNLPHYAVLFIIDATAPALWEEQQRCRDLARLLAVLRRSQYTVIMGVTKLLKLRENRMKEAAYGQAHHGEVGRDPRSSYESFVGRYIDKVCACLQAKAGENDWSFSDSEGSVAFPLPNVSIFDVPTWTSVTDFQAWQGRKGTPELPNFKYYSSQLSRLLHALCKRSSSDAAT</sequence>
<comment type="caution">
    <text evidence="1">The sequence shown here is derived from an EMBL/GenBank/DDBJ whole genome shotgun (WGS) entry which is preliminary data.</text>
</comment>
<dbReference type="InterPro" id="IPR027417">
    <property type="entry name" value="P-loop_NTPase"/>
</dbReference>